<evidence type="ECO:0000256" key="1">
    <source>
        <dbReference type="SAM" id="MobiDB-lite"/>
    </source>
</evidence>
<feature type="domain" description="Putative 5'-nucleotidase C-terminal" evidence="3">
    <location>
        <begin position="414"/>
        <end position="682"/>
    </location>
</feature>
<feature type="region of interest" description="Disordered" evidence="1">
    <location>
        <begin position="636"/>
        <end position="660"/>
    </location>
</feature>
<dbReference type="GO" id="GO:0005576">
    <property type="term" value="C:extracellular region"/>
    <property type="evidence" value="ECO:0007669"/>
    <property type="project" value="UniProtKB-ARBA"/>
</dbReference>
<name>A0A4S8MTM9_DENBC</name>
<dbReference type="InterPro" id="IPR053828">
    <property type="entry name" value="Nucleosidase_C"/>
</dbReference>
<dbReference type="InterPro" id="IPR036907">
    <property type="entry name" value="5'-Nucleotdase_C_sf"/>
</dbReference>
<dbReference type="InterPro" id="IPR006179">
    <property type="entry name" value="5_nucleotidase/apyrase"/>
</dbReference>
<feature type="signal peptide" evidence="2">
    <location>
        <begin position="1"/>
        <end position="17"/>
    </location>
</feature>
<dbReference type="AlphaFoldDB" id="A0A4S8MTM9"/>
<dbReference type="Proteomes" id="UP000297245">
    <property type="component" value="Unassembled WGS sequence"/>
</dbReference>
<reference evidence="4 5" key="1">
    <citation type="journal article" date="2019" name="Nat. Ecol. Evol.">
        <title>Megaphylogeny resolves global patterns of mushroom evolution.</title>
        <authorList>
            <person name="Varga T."/>
            <person name="Krizsan K."/>
            <person name="Foldi C."/>
            <person name="Dima B."/>
            <person name="Sanchez-Garcia M."/>
            <person name="Sanchez-Ramirez S."/>
            <person name="Szollosi G.J."/>
            <person name="Szarkandi J.G."/>
            <person name="Papp V."/>
            <person name="Albert L."/>
            <person name="Andreopoulos W."/>
            <person name="Angelini C."/>
            <person name="Antonin V."/>
            <person name="Barry K.W."/>
            <person name="Bougher N.L."/>
            <person name="Buchanan P."/>
            <person name="Buyck B."/>
            <person name="Bense V."/>
            <person name="Catcheside P."/>
            <person name="Chovatia M."/>
            <person name="Cooper J."/>
            <person name="Damon W."/>
            <person name="Desjardin D."/>
            <person name="Finy P."/>
            <person name="Geml J."/>
            <person name="Haridas S."/>
            <person name="Hughes K."/>
            <person name="Justo A."/>
            <person name="Karasinski D."/>
            <person name="Kautmanova I."/>
            <person name="Kiss B."/>
            <person name="Kocsube S."/>
            <person name="Kotiranta H."/>
            <person name="LaButti K.M."/>
            <person name="Lechner B.E."/>
            <person name="Liimatainen K."/>
            <person name="Lipzen A."/>
            <person name="Lukacs Z."/>
            <person name="Mihaltcheva S."/>
            <person name="Morgado L.N."/>
            <person name="Niskanen T."/>
            <person name="Noordeloos M.E."/>
            <person name="Ohm R.A."/>
            <person name="Ortiz-Santana B."/>
            <person name="Ovrebo C."/>
            <person name="Racz N."/>
            <person name="Riley R."/>
            <person name="Savchenko A."/>
            <person name="Shiryaev A."/>
            <person name="Soop K."/>
            <person name="Spirin V."/>
            <person name="Szebenyi C."/>
            <person name="Tomsovsky M."/>
            <person name="Tulloss R.E."/>
            <person name="Uehling J."/>
            <person name="Grigoriev I.V."/>
            <person name="Vagvolgyi C."/>
            <person name="Papp T."/>
            <person name="Martin F.M."/>
            <person name="Miettinen O."/>
            <person name="Hibbett D.S."/>
            <person name="Nagy L.G."/>
        </authorList>
    </citation>
    <scope>NUCLEOTIDE SEQUENCE [LARGE SCALE GENOMIC DNA]</scope>
    <source>
        <strain evidence="4 5">CBS 962.96</strain>
    </source>
</reference>
<dbReference type="EMBL" id="ML179044">
    <property type="protein sequence ID" value="THV06271.1"/>
    <property type="molecule type" value="Genomic_DNA"/>
</dbReference>
<evidence type="ECO:0000313" key="4">
    <source>
        <dbReference type="EMBL" id="THV06271.1"/>
    </source>
</evidence>
<organism evidence="4 5">
    <name type="scientific">Dendrothele bispora (strain CBS 962.96)</name>
    <dbReference type="NCBI Taxonomy" id="1314807"/>
    <lineage>
        <taxon>Eukaryota</taxon>
        <taxon>Fungi</taxon>
        <taxon>Dikarya</taxon>
        <taxon>Basidiomycota</taxon>
        <taxon>Agaricomycotina</taxon>
        <taxon>Agaricomycetes</taxon>
        <taxon>Agaricomycetidae</taxon>
        <taxon>Agaricales</taxon>
        <taxon>Agaricales incertae sedis</taxon>
        <taxon>Dendrothele</taxon>
    </lineage>
</organism>
<keyword evidence="2" id="KW-0732">Signal</keyword>
<dbReference type="PANTHER" id="PTHR11575">
    <property type="entry name" value="5'-NUCLEOTIDASE-RELATED"/>
    <property type="match status" value="1"/>
</dbReference>
<feature type="compositionally biased region" description="Low complexity" evidence="1">
    <location>
        <begin position="337"/>
        <end position="357"/>
    </location>
</feature>
<dbReference type="Gene3D" id="3.60.21.10">
    <property type="match status" value="1"/>
</dbReference>
<feature type="compositionally biased region" description="Basic and acidic residues" evidence="1">
    <location>
        <begin position="358"/>
        <end position="370"/>
    </location>
</feature>
<dbReference type="GO" id="GO:0016787">
    <property type="term" value="F:hydrolase activity"/>
    <property type="evidence" value="ECO:0007669"/>
    <property type="project" value="InterPro"/>
</dbReference>
<feature type="chain" id="PRO_5020824852" evidence="2">
    <location>
        <begin position="18"/>
        <end position="729"/>
    </location>
</feature>
<dbReference type="FunFam" id="3.60.21.10:FF:000043">
    <property type="entry name" value="Ser/Thr protein phosphatase family"/>
    <property type="match status" value="1"/>
</dbReference>
<evidence type="ECO:0000259" key="3">
    <source>
        <dbReference type="Pfam" id="PF21953"/>
    </source>
</evidence>
<dbReference type="InterPro" id="IPR029052">
    <property type="entry name" value="Metallo-depent_PP-like"/>
</dbReference>
<keyword evidence="5" id="KW-1185">Reference proteome</keyword>
<dbReference type="PANTHER" id="PTHR11575:SF22">
    <property type="entry name" value="ADL392WP"/>
    <property type="match status" value="1"/>
</dbReference>
<feature type="region of interest" description="Disordered" evidence="1">
    <location>
        <begin position="22"/>
        <end position="43"/>
    </location>
</feature>
<protein>
    <submittedName>
        <fullName evidence="4">Metallo-dependent phosphatase</fullName>
    </submittedName>
</protein>
<dbReference type="Gene3D" id="3.90.780.10">
    <property type="entry name" value="5'-Nucleotidase, C-terminal domain"/>
    <property type="match status" value="1"/>
</dbReference>
<evidence type="ECO:0000256" key="2">
    <source>
        <dbReference type="SAM" id="SignalP"/>
    </source>
</evidence>
<dbReference type="GO" id="GO:0005829">
    <property type="term" value="C:cytosol"/>
    <property type="evidence" value="ECO:0007669"/>
    <property type="project" value="TreeGrafter"/>
</dbReference>
<dbReference type="Pfam" id="PF21953">
    <property type="entry name" value="NadN_nucleosid_C"/>
    <property type="match status" value="1"/>
</dbReference>
<sequence length="729" mass="79653">MFPSFLYLLALANSVYACGGDGHTHTHARRSSTPSGLTPPTRPLQWGDINFIHTTDTHGWLLGHQKTSFPEPNYSGDLGDFASFVSHMKEIALQKDVDLLLIDSGDLHDGTGLSDGFPPGGVDAHDSNQFLKQLPYDVMAIGNHELYIYANTLDMHTNFAPALNGRYLSSNVNITTVDANNNTIDVPVGDRFAKFTTRKGKKVTAFGVLFDFTGNDHNTTVQKVEDMVKEEWFTSEIAEEPDFFLLVGHMPVQRDNWPLVFNAIRAVHPETPIFIFGGHTHIRDCVQLDNRSMSLESGRYMETVGWMSANVSSSTSSDPISFSRRYLDTNRLTYQFHTGTSDSTSSSSSHYPRSNSHSGHDDHDHDHDQGQGHSHSSSPLPSFDTPLGLQITQGLNALSDHFNLSFQFGIAPEDFTINQVAYPSSNSILTLMGAQVLPFSLTVSRSNFSSTSSSSSSSSSNSSDFVTIEGTNTTVPPFLMLTNSGSLRFDIYAGPFTKNDQLTASPFADAFNYIPGVEWGVALGVRGALDEAGEARRIRKRDGGLGGLGGLGNELEKREEELYRRGDVRRRYMDWMASQVRRHDTPDTSDEDEDLTLGYVTTDSCPGIGDDTLHTPLRSFDIPDFISSDDPFAIGGTPISQATASSSSSSSSVNSTSSSNPILTNSTLVDLVFVDFIQDQLLGILNDVQAQTSGVDKTKKKEFGAGDVKTYSTLLSTEVLGVWAIGNWS</sequence>
<feature type="compositionally biased region" description="Low complexity" evidence="1">
    <location>
        <begin position="640"/>
        <end position="660"/>
    </location>
</feature>
<proteinExistence type="predicted"/>
<evidence type="ECO:0000313" key="5">
    <source>
        <dbReference type="Proteomes" id="UP000297245"/>
    </source>
</evidence>
<feature type="region of interest" description="Disordered" evidence="1">
    <location>
        <begin position="337"/>
        <end position="385"/>
    </location>
</feature>
<dbReference type="CDD" id="cd07407">
    <property type="entry name" value="MPP_YHR202W_N"/>
    <property type="match status" value="1"/>
</dbReference>
<dbReference type="GO" id="GO:0009166">
    <property type="term" value="P:nucleotide catabolic process"/>
    <property type="evidence" value="ECO:0007669"/>
    <property type="project" value="InterPro"/>
</dbReference>
<accession>A0A4S8MTM9</accession>
<dbReference type="InterPro" id="IPR041823">
    <property type="entry name" value="YHR202W_N"/>
</dbReference>
<gene>
    <name evidence="4" type="ORF">K435DRAFT_826066</name>
</gene>
<dbReference type="SUPFAM" id="SSF55816">
    <property type="entry name" value="5'-nucleotidase (syn. UDP-sugar hydrolase), C-terminal domain"/>
    <property type="match status" value="1"/>
</dbReference>
<dbReference type="OrthoDB" id="7722975at2759"/>
<feature type="region of interest" description="Disordered" evidence="1">
    <location>
        <begin position="581"/>
        <end position="601"/>
    </location>
</feature>
<dbReference type="SUPFAM" id="SSF56300">
    <property type="entry name" value="Metallo-dependent phosphatases"/>
    <property type="match status" value="1"/>
</dbReference>